<dbReference type="AlphaFoldDB" id="A0AAQ3SX21"/>
<protein>
    <submittedName>
        <fullName evidence="1">Uncharacterized protein</fullName>
    </submittedName>
</protein>
<dbReference type="PANTHER" id="PTHR48054:SF47">
    <property type="entry name" value="OS06G0179800 PROTEIN"/>
    <property type="match status" value="1"/>
</dbReference>
<reference evidence="1 2" key="1">
    <citation type="submission" date="2024-02" db="EMBL/GenBank/DDBJ databases">
        <title>High-quality chromosome-scale genome assembly of Pensacola bahiagrass (Paspalum notatum Flugge var. saurae).</title>
        <authorList>
            <person name="Vega J.M."/>
            <person name="Podio M."/>
            <person name="Orjuela J."/>
            <person name="Siena L.A."/>
            <person name="Pessino S.C."/>
            <person name="Combes M.C."/>
            <person name="Mariac C."/>
            <person name="Albertini E."/>
            <person name="Pupilli F."/>
            <person name="Ortiz J.P.A."/>
            <person name="Leblanc O."/>
        </authorList>
    </citation>
    <scope>NUCLEOTIDE SEQUENCE [LARGE SCALE GENOMIC DNA]</scope>
    <source>
        <strain evidence="1">R1</strain>
        <tissue evidence="1">Leaf</tissue>
    </source>
</reference>
<dbReference type="Proteomes" id="UP001341281">
    <property type="component" value="Chromosome 03"/>
</dbReference>
<evidence type="ECO:0000313" key="1">
    <source>
        <dbReference type="EMBL" id="WVZ62408.1"/>
    </source>
</evidence>
<proteinExistence type="predicted"/>
<dbReference type="SUPFAM" id="SSF52058">
    <property type="entry name" value="L domain-like"/>
    <property type="match status" value="1"/>
</dbReference>
<dbReference type="InterPro" id="IPR032675">
    <property type="entry name" value="LRR_dom_sf"/>
</dbReference>
<organism evidence="1 2">
    <name type="scientific">Paspalum notatum var. saurae</name>
    <dbReference type="NCBI Taxonomy" id="547442"/>
    <lineage>
        <taxon>Eukaryota</taxon>
        <taxon>Viridiplantae</taxon>
        <taxon>Streptophyta</taxon>
        <taxon>Embryophyta</taxon>
        <taxon>Tracheophyta</taxon>
        <taxon>Spermatophyta</taxon>
        <taxon>Magnoliopsida</taxon>
        <taxon>Liliopsida</taxon>
        <taxon>Poales</taxon>
        <taxon>Poaceae</taxon>
        <taxon>PACMAD clade</taxon>
        <taxon>Panicoideae</taxon>
        <taxon>Andropogonodae</taxon>
        <taxon>Paspaleae</taxon>
        <taxon>Paspalinae</taxon>
        <taxon>Paspalum</taxon>
    </lineage>
</organism>
<name>A0AAQ3SX21_PASNO</name>
<accession>A0AAQ3SX21</accession>
<gene>
    <name evidence="1" type="ORF">U9M48_012164</name>
</gene>
<dbReference type="Gene3D" id="3.80.10.10">
    <property type="entry name" value="Ribonuclease Inhibitor"/>
    <property type="match status" value="1"/>
</dbReference>
<sequence length="221" mass="23837">MEAAPPSPSQCGGPGSSGGLSDNVPSDNVYLPVSFICLFEMTSNVDLSFKNLQGDIPSSICSLKRLRLIDLDENMLTVTSPSNMSHCISLHVMCIGSNRGLHRSILDEIGNIPSLLRLGLYNNSLTGSILLSIENLSQLIALSLAVNYLQGSILVGIGNNAHHGFLQLSTKSFSALLPPSSYNLSSLSMLDMLGNKLHGRLPAAFCDRRKSIYWTYSSVTY</sequence>
<evidence type="ECO:0000313" key="2">
    <source>
        <dbReference type="Proteomes" id="UP001341281"/>
    </source>
</evidence>
<dbReference type="InterPro" id="IPR052592">
    <property type="entry name" value="LRR-RLK"/>
</dbReference>
<dbReference type="EMBL" id="CP144747">
    <property type="protein sequence ID" value="WVZ62408.1"/>
    <property type="molecule type" value="Genomic_DNA"/>
</dbReference>
<keyword evidence="2" id="KW-1185">Reference proteome</keyword>
<dbReference type="PANTHER" id="PTHR48054">
    <property type="entry name" value="RECEPTOR KINASE-LIKE PROTEIN XA21"/>
    <property type="match status" value="1"/>
</dbReference>